<dbReference type="FunFam" id="3.40.50.300:FF:000225">
    <property type="entry name" value="Thymidylate kinase"/>
    <property type="match status" value="1"/>
</dbReference>
<dbReference type="STRING" id="82801.SAMN04488506_2094"/>
<dbReference type="InterPro" id="IPR018095">
    <property type="entry name" value="Thymidylate_kin_CS"/>
</dbReference>
<dbReference type="PANTHER" id="PTHR10344:SF4">
    <property type="entry name" value="UMP-CMP KINASE 2, MITOCHONDRIAL"/>
    <property type="match status" value="1"/>
</dbReference>
<feature type="binding site" evidence="11">
    <location>
        <begin position="12"/>
        <end position="19"/>
    </location>
    <ligand>
        <name>ATP</name>
        <dbReference type="ChEBI" id="CHEBI:30616"/>
    </ligand>
</feature>
<keyword evidence="5 11" id="KW-0545">Nucleotide biosynthesis</keyword>
<dbReference type="CDD" id="cd01672">
    <property type="entry name" value="TMPK"/>
    <property type="match status" value="1"/>
</dbReference>
<dbReference type="Proteomes" id="UP000199136">
    <property type="component" value="Unassembled WGS sequence"/>
</dbReference>
<dbReference type="InterPro" id="IPR039430">
    <property type="entry name" value="Thymidylate_kin-like_dom"/>
</dbReference>
<keyword evidence="6 11" id="KW-0547">Nucleotide-binding</keyword>
<evidence type="ECO:0000313" key="13">
    <source>
        <dbReference type="EMBL" id="SFQ44931.1"/>
    </source>
</evidence>
<evidence type="ECO:0000256" key="2">
    <source>
        <dbReference type="ARBA" id="ARBA00012980"/>
    </source>
</evidence>
<dbReference type="GO" id="GO:0006233">
    <property type="term" value="P:dTDP biosynthetic process"/>
    <property type="evidence" value="ECO:0007669"/>
    <property type="project" value="InterPro"/>
</dbReference>
<evidence type="ECO:0000256" key="11">
    <source>
        <dbReference type="HAMAP-Rule" id="MF_00165"/>
    </source>
</evidence>
<evidence type="ECO:0000256" key="4">
    <source>
        <dbReference type="ARBA" id="ARBA00022679"/>
    </source>
</evidence>
<dbReference type="EMBL" id="FOXW01000009">
    <property type="protein sequence ID" value="SFQ44931.1"/>
    <property type="molecule type" value="Genomic_DNA"/>
</dbReference>
<evidence type="ECO:0000256" key="3">
    <source>
        <dbReference type="ARBA" id="ARBA00017144"/>
    </source>
</evidence>
<dbReference type="GO" id="GO:0006227">
    <property type="term" value="P:dUDP biosynthetic process"/>
    <property type="evidence" value="ECO:0007669"/>
    <property type="project" value="TreeGrafter"/>
</dbReference>
<evidence type="ECO:0000256" key="8">
    <source>
        <dbReference type="ARBA" id="ARBA00022840"/>
    </source>
</evidence>
<keyword evidence="4 11" id="KW-0808">Transferase</keyword>
<protein>
    <recommendedName>
        <fullName evidence="3 11">Thymidylate kinase</fullName>
        <ecNumber evidence="2 11">2.7.4.9</ecNumber>
    </recommendedName>
    <alternativeName>
        <fullName evidence="11">dTMP kinase</fullName>
    </alternativeName>
</protein>
<dbReference type="AlphaFoldDB" id="A0A1I5YL16"/>
<comment type="catalytic activity">
    <reaction evidence="9 11">
        <text>dTMP + ATP = dTDP + ADP</text>
        <dbReference type="Rhea" id="RHEA:13517"/>
        <dbReference type="ChEBI" id="CHEBI:30616"/>
        <dbReference type="ChEBI" id="CHEBI:58369"/>
        <dbReference type="ChEBI" id="CHEBI:63528"/>
        <dbReference type="ChEBI" id="CHEBI:456216"/>
        <dbReference type="EC" id="2.7.4.9"/>
    </reaction>
</comment>
<sequence length="215" mass="24496">MKLKGIFITIEGPDGAGKTSVIKELLPKLEQTLGERIVSTREPGGSRIAEKIRELILDPEHTEMDIRTEALLYAAGRRQHLMEKILPALDRGEIVLCDRFVDSSLAYQGHARGIGMEEVASINRFATNDIEPDFTLYLDIEASVGLERIHKGKADRQFDRLDQEKLEFHEKVREAYLKLADEHTERITLIDAAQELDEVVDECYKIIVEKLKNRV</sequence>
<dbReference type="InterPro" id="IPR018094">
    <property type="entry name" value="Thymidylate_kinase"/>
</dbReference>
<evidence type="ECO:0000313" key="14">
    <source>
        <dbReference type="Proteomes" id="UP000199136"/>
    </source>
</evidence>
<dbReference type="GO" id="GO:0006235">
    <property type="term" value="P:dTTP biosynthetic process"/>
    <property type="evidence" value="ECO:0007669"/>
    <property type="project" value="UniProtKB-UniRule"/>
</dbReference>
<proteinExistence type="inferred from homology"/>
<dbReference type="NCBIfam" id="TIGR00041">
    <property type="entry name" value="DTMP_kinase"/>
    <property type="match status" value="1"/>
</dbReference>
<dbReference type="HAMAP" id="MF_00165">
    <property type="entry name" value="Thymidylate_kinase"/>
    <property type="match status" value="1"/>
</dbReference>
<dbReference type="PROSITE" id="PS01331">
    <property type="entry name" value="THYMIDYLATE_KINASE"/>
    <property type="match status" value="1"/>
</dbReference>
<evidence type="ECO:0000256" key="10">
    <source>
        <dbReference type="ARBA" id="ARBA00057735"/>
    </source>
</evidence>
<feature type="domain" description="Thymidylate kinase-like" evidence="12">
    <location>
        <begin position="10"/>
        <end position="202"/>
    </location>
</feature>
<accession>A0A1I5YL16</accession>
<evidence type="ECO:0000256" key="9">
    <source>
        <dbReference type="ARBA" id="ARBA00048743"/>
    </source>
</evidence>
<comment type="similarity">
    <text evidence="1 11">Belongs to the thymidylate kinase family.</text>
</comment>
<dbReference type="InterPro" id="IPR027417">
    <property type="entry name" value="P-loop_NTPase"/>
</dbReference>
<evidence type="ECO:0000256" key="6">
    <source>
        <dbReference type="ARBA" id="ARBA00022741"/>
    </source>
</evidence>
<reference evidence="13 14" key="1">
    <citation type="submission" date="2016-10" db="EMBL/GenBank/DDBJ databases">
        <authorList>
            <person name="de Groot N.N."/>
        </authorList>
    </citation>
    <scope>NUCLEOTIDE SEQUENCE [LARGE SCALE GENOMIC DNA]</scope>
    <source>
        <strain evidence="13 14">DSM 20581</strain>
    </source>
</reference>
<comment type="function">
    <text evidence="10 11">Phosphorylation of dTMP to form dTDP in both de novo and salvage pathways of dTTP synthesis.</text>
</comment>
<dbReference type="Pfam" id="PF02223">
    <property type="entry name" value="Thymidylate_kin"/>
    <property type="match status" value="1"/>
</dbReference>
<dbReference type="EC" id="2.7.4.9" evidence="2 11"/>
<evidence type="ECO:0000256" key="5">
    <source>
        <dbReference type="ARBA" id="ARBA00022727"/>
    </source>
</evidence>
<gene>
    <name evidence="11" type="primary">tmk</name>
    <name evidence="13" type="ORF">SAMN04488506_2094</name>
</gene>
<keyword evidence="14" id="KW-1185">Reference proteome</keyword>
<dbReference type="GO" id="GO:0005829">
    <property type="term" value="C:cytosol"/>
    <property type="evidence" value="ECO:0007669"/>
    <property type="project" value="TreeGrafter"/>
</dbReference>
<organism evidence="13 14">
    <name type="scientific">Desemzia incerta</name>
    <dbReference type="NCBI Taxonomy" id="82801"/>
    <lineage>
        <taxon>Bacteria</taxon>
        <taxon>Bacillati</taxon>
        <taxon>Bacillota</taxon>
        <taxon>Bacilli</taxon>
        <taxon>Lactobacillales</taxon>
        <taxon>Carnobacteriaceae</taxon>
        <taxon>Desemzia</taxon>
    </lineage>
</organism>
<evidence type="ECO:0000256" key="7">
    <source>
        <dbReference type="ARBA" id="ARBA00022777"/>
    </source>
</evidence>
<keyword evidence="8 11" id="KW-0067">ATP-binding</keyword>
<dbReference type="SUPFAM" id="SSF52540">
    <property type="entry name" value="P-loop containing nucleoside triphosphate hydrolases"/>
    <property type="match status" value="1"/>
</dbReference>
<dbReference type="Gene3D" id="3.40.50.300">
    <property type="entry name" value="P-loop containing nucleotide triphosphate hydrolases"/>
    <property type="match status" value="1"/>
</dbReference>
<dbReference type="PANTHER" id="PTHR10344">
    <property type="entry name" value="THYMIDYLATE KINASE"/>
    <property type="match status" value="1"/>
</dbReference>
<evidence type="ECO:0000256" key="1">
    <source>
        <dbReference type="ARBA" id="ARBA00009776"/>
    </source>
</evidence>
<name>A0A1I5YL16_9LACT</name>
<evidence type="ECO:0000259" key="12">
    <source>
        <dbReference type="Pfam" id="PF02223"/>
    </source>
</evidence>
<dbReference type="GO" id="GO:0004798">
    <property type="term" value="F:dTMP kinase activity"/>
    <property type="evidence" value="ECO:0007669"/>
    <property type="project" value="UniProtKB-UniRule"/>
</dbReference>
<keyword evidence="7 11" id="KW-0418">Kinase</keyword>
<dbReference type="GO" id="GO:0005524">
    <property type="term" value="F:ATP binding"/>
    <property type="evidence" value="ECO:0007669"/>
    <property type="project" value="UniProtKB-UniRule"/>
</dbReference>